<protein>
    <submittedName>
        <fullName evidence="1">Uncharacterized protein</fullName>
    </submittedName>
</protein>
<name>A0A314URA8_PRUYE</name>
<dbReference type="Proteomes" id="UP000250321">
    <property type="component" value="Unassembled WGS sequence"/>
</dbReference>
<keyword evidence="2" id="KW-1185">Reference proteome</keyword>
<accession>A0A314URA8</accession>
<sequence length="110" mass="12251">MARYVSQFSIPGDPSILTWLALNDDGLPNKLKSPYFYSSKGCRTVRAHDLIYGQLHGLPLGLEMVVLPFSTLNFVEMVVSLLVMQAMQSDSHILVGFSLMPQMVFSSNIK</sequence>
<gene>
    <name evidence="1" type="ORF">Pyn_36813</name>
</gene>
<dbReference type="AlphaFoldDB" id="A0A314URA8"/>
<reference evidence="1 2" key="1">
    <citation type="submission" date="2018-02" db="EMBL/GenBank/DDBJ databases">
        <title>Draft genome of wild Prunus yedoensis var. nudiflora.</title>
        <authorList>
            <person name="Baek S."/>
            <person name="Kim J.-H."/>
            <person name="Choi K."/>
            <person name="Kim G.-B."/>
            <person name="Cho A."/>
            <person name="Jang H."/>
            <person name="Shin C.-H."/>
            <person name="Yu H.-J."/>
            <person name="Mun J.-H."/>
        </authorList>
    </citation>
    <scope>NUCLEOTIDE SEQUENCE [LARGE SCALE GENOMIC DNA]</scope>
    <source>
        <strain evidence="2">cv. Jeju island</strain>
        <tissue evidence="1">Leaf</tissue>
    </source>
</reference>
<organism evidence="1 2">
    <name type="scientific">Prunus yedoensis var. nudiflora</name>
    <dbReference type="NCBI Taxonomy" id="2094558"/>
    <lineage>
        <taxon>Eukaryota</taxon>
        <taxon>Viridiplantae</taxon>
        <taxon>Streptophyta</taxon>
        <taxon>Embryophyta</taxon>
        <taxon>Tracheophyta</taxon>
        <taxon>Spermatophyta</taxon>
        <taxon>Magnoliopsida</taxon>
        <taxon>eudicotyledons</taxon>
        <taxon>Gunneridae</taxon>
        <taxon>Pentapetalae</taxon>
        <taxon>rosids</taxon>
        <taxon>fabids</taxon>
        <taxon>Rosales</taxon>
        <taxon>Rosaceae</taxon>
        <taxon>Amygdaloideae</taxon>
        <taxon>Amygdaleae</taxon>
        <taxon>Prunus</taxon>
    </lineage>
</organism>
<evidence type="ECO:0000313" key="2">
    <source>
        <dbReference type="Proteomes" id="UP000250321"/>
    </source>
</evidence>
<comment type="caution">
    <text evidence="1">The sequence shown here is derived from an EMBL/GenBank/DDBJ whole genome shotgun (WGS) entry which is preliminary data.</text>
</comment>
<evidence type="ECO:0000313" key="1">
    <source>
        <dbReference type="EMBL" id="PQM39162.1"/>
    </source>
</evidence>
<proteinExistence type="predicted"/>
<dbReference type="EMBL" id="PJQY01003230">
    <property type="protein sequence ID" value="PQM39162.1"/>
    <property type="molecule type" value="Genomic_DNA"/>
</dbReference>